<sequence length="177" mass="19429">MTWATCTTELPSNTASTRTTLPPPGTRSTAQMRIPRHPSIVRLDRLVVDTADGLDKVVGFTTPFVPGGTVLDSVSRVFTFKYLKKLVEGIDYLNLELGISMAIYARTTSSSVPKQASWKSLPSTWPLSSAGKAMCRIDMPFVAMMRIATMSNTPFLPSTKSSTRVLHFREENAPPMS</sequence>
<evidence type="ECO:0000256" key="1">
    <source>
        <dbReference type="SAM" id="MobiDB-lite"/>
    </source>
</evidence>
<protein>
    <submittedName>
        <fullName evidence="2">Uncharacterized protein</fullName>
    </submittedName>
</protein>
<dbReference type="GeneID" id="85305735"/>
<comment type="caution">
    <text evidence="2">The sequence shown here is derived from an EMBL/GenBank/DDBJ whole genome shotgun (WGS) entry which is preliminary data.</text>
</comment>
<feature type="region of interest" description="Disordered" evidence="1">
    <location>
        <begin position="1"/>
        <end position="31"/>
    </location>
</feature>
<organism evidence="2 3">
    <name type="scientific">Phialemonium atrogriseum</name>
    <dbReference type="NCBI Taxonomy" id="1093897"/>
    <lineage>
        <taxon>Eukaryota</taxon>
        <taxon>Fungi</taxon>
        <taxon>Dikarya</taxon>
        <taxon>Ascomycota</taxon>
        <taxon>Pezizomycotina</taxon>
        <taxon>Sordariomycetes</taxon>
        <taxon>Sordariomycetidae</taxon>
        <taxon>Cephalothecales</taxon>
        <taxon>Cephalothecaceae</taxon>
        <taxon>Phialemonium</taxon>
    </lineage>
</organism>
<dbReference type="RefSeq" id="XP_060280572.1">
    <property type="nucleotide sequence ID" value="XM_060422548.1"/>
</dbReference>
<name>A0AAJ0BWF3_9PEZI</name>
<evidence type="ECO:0000313" key="3">
    <source>
        <dbReference type="Proteomes" id="UP001244011"/>
    </source>
</evidence>
<evidence type="ECO:0000313" key="2">
    <source>
        <dbReference type="EMBL" id="KAK1764359.1"/>
    </source>
</evidence>
<accession>A0AAJ0BWF3</accession>
<reference evidence="2" key="1">
    <citation type="submission" date="2023-06" db="EMBL/GenBank/DDBJ databases">
        <title>Genome-scale phylogeny and comparative genomics of the fungal order Sordariales.</title>
        <authorList>
            <consortium name="Lawrence Berkeley National Laboratory"/>
            <person name="Hensen N."/>
            <person name="Bonometti L."/>
            <person name="Westerberg I."/>
            <person name="Brannstrom I.O."/>
            <person name="Guillou S."/>
            <person name="Cros-Aarteil S."/>
            <person name="Calhoun S."/>
            <person name="Haridas S."/>
            <person name="Kuo A."/>
            <person name="Mondo S."/>
            <person name="Pangilinan J."/>
            <person name="Riley R."/>
            <person name="Labutti K."/>
            <person name="Andreopoulos B."/>
            <person name="Lipzen A."/>
            <person name="Chen C."/>
            <person name="Yanf M."/>
            <person name="Daum C."/>
            <person name="Ng V."/>
            <person name="Clum A."/>
            <person name="Steindorff A."/>
            <person name="Ohm R."/>
            <person name="Martin F."/>
            <person name="Silar P."/>
            <person name="Natvig D."/>
            <person name="Lalanne C."/>
            <person name="Gautier V."/>
            <person name="Ament-Velasquez S.L."/>
            <person name="Kruys A."/>
            <person name="Hutchinson M.I."/>
            <person name="Powell A.J."/>
            <person name="Barry K."/>
            <person name="Miller A.N."/>
            <person name="Grigoriev I.V."/>
            <person name="Debuchy R."/>
            <person name="Gladieux P."/>
            <person name="Thoren M.H."/>
            <person name="Johannesson H."/>
        </authorList>
    </citation>
    <scope>NUCLEOTIDE SEQUENCE</scope>
    <source>
        <strain evidence="2">8032-3</strain>
    </source>
</reference>
<gene>
    <name evidence="2" type="ORF">QBC33DRAFT_197215</name>
</gene>
<dbReference type="EMBL" id="MU839020">
    <property type="protein sequence ID" value="KAK1764359.1"/>
    <property type="molecule type" value="Genomic_DNA"/>
</dbReference>
<dbReference type="AlphaFoldDB" id="A0AAJ0BWF3"/>
<keyword evidence="3" id="KW-1185">Reference proteome</keyword>
<proteinExistence type="predicted"/>
<dbReference type="Proteomes" id="UP001244011">
    <property type="component" value="Unassembled WGS sequence"/>
</dbReference>